<accession>A0A6L7ENG8</accession>
<dbReference type="SUPFAM" id="SSF141571">
    <property type="entry name" value="Pentapeptide repeat-like"/>
    <property type="match status" value="1"/>
</dbReference>
<keyword evidence="2" id="KW-1185">Reference proteome</keyword>
<dbReference type="AlphaFoldDB" id="A0A6L7ENG8"/>
<dbReference type="EMBL" id="WUEK01000002">
    <property type="protein sequence ID" value="MXG88863.1"/>
    <property type="molecule type" value="Genomic_DNA"/>
</dbReference>
<dbReference type="Proteomes" id="UP000473325">
    <property type="component" value="Unassembled WGS sequence"/>
</dbReference>
<evidence type="ECO:0000313" key="2">
    <source>
        <dbReference type="Proteomes" id="UP000473325"/>
    </source>
</evidence>
<dbReference type="InterPro" id="IPR001646">
    <property type="entry name" value="5peptide_repeat"/>
</dbReference>
<comment type="caution">
    <text evidence="1">The sequence shown here is derived from an EMBL/GenBank/DDBJ whole genome shotgun (WGS) entry which is preliminary data.</text>
</comment>
<evidence type="ECO:0000313" key="1">
    <source>
        <dbReference type="EMBL" id="MXG88863.1"/>
    </source>
</evidence>
<proteinExistence type="predicted"/>
<dbReference type="Pfam" id="PF00805">
    <property type="entry name" value="Pentapeptide"/>
    <property type="match status" value="1"/>
</dbReference>
<protein>
    <submittedName>
        <fullName evidence="1">Pentapeptide repeat-containing protein</fullName>
    </submittedName>
</protein>
<dbReference type="Gene3D" id="2.160.20.80">
    <property type="entry name" value="E3 ubiquitin-protein ligase SopA"/>
    <property type="match status" value="1"/>
</dbReference>
<organism evidence="1 2">
    <name type="scientific">Nocardioides flavescens</name>
    <dbReference type="NCBI Taxonomy" id="2691959"/>
    <lineage>
        <taxon>Bacteria</taxon>
        <taxon>Bacillati</taxon>
        <taxon>Actinomycetota</taxon>
        <taxon>Actinomycetes</taxon>
        <taxon>Propionibacteriales</taxon>
        <taxon>Nocardioidaceae</taxon>
        <taxon>Nocardioides</taxon>
    </lineage>
</organism>
<dbReference type="RefSeq" id="WP_160875630.1">
    <property type="nucleotide sequence ID" value="NZ_WUEK01000002.1"/>
</dbReference>
<sequence length="259" mass="27619">MVELRTQDDDSARLTPDCAQCAALCCVVLPFARSNDFAFDKAGGEPCRHLAGSACSIHPRLMSAGMRGCVAYDCLGAGQQVVQVTYAGRDLSSGLPAETREVFVKVSWLHEMQVLLREVRGSDALRREVRGLADGSPEELVGLDVDAVAARVGPLLRAHSAAVRGADAPSYAGLDLLGRDLRRTDLRRADLRSAVLVAADLRGCVLERTDLLGADLRDADLTGADLRTALFLTQPQLAAARGDATTLLPTGLRRPATWG</sequence>
<reference evidence="1 2" key="1">
    <citation type="submission" date="2019-12" db="EMBL/GenBank/DDBJ databases">
        <authorList>
            <person name="Kun Z."/>
        </authorList>
    </citation>
    <scope>NUCLEOTIDE SEQUENCE [LARGE SCALE GENOMIC DNA]</scope>
    <source>
        <strain evidence="1 2">YIM 123512</strain>
    </source>
</reference>
<gene>
    <name evidence="1" type="ORF">GRQ65_04790</name>
</gene>
<name>A0A6L7ENG8_9ACTN</name>